<feature type="transmembrane region" description="Helical" evidence="8">
    <location>
        <begin position="172"/>
        <end position="191"/>
    </location>
</feature>
<gene>
    <name evidence="10" type="ORF">J2S44_007411</name>
</gene>
<evidence type="ECO:0000256" key="8">
    <source>
        <dbReference type="SAM" id="Phobius"/>
    </source>
</evidence>
<dbReference type="RefSeq" id="WP_310424135.1">
    <property type="nucleotide sequence ID" value="NZ_JAVDYC010000001.1"/>
</dbReference>
<feature type="transmembrane region" description="Helical" evidence="8">
    <location>
        <begin position="29"/>
        <end position="50"/>
    </location>
</feature>
<evidence type="ECO:0000256" key="2">
    <source>
        <dbReference type="ARBA" id="ARBA00008193"/>
    </source>
</evidence>
<evidence type="ECO:0000256" key="1">
    <source>
        <dbReference type="ARBA" id="ARBA00004651"/>
    </source>
</evidence>
<protein>
    <submittedName>
        <fullName evidence="10">Membrane protein YeiH</fullName>
    </submittedName>
</protein>
<evidence type="ECO:0000313" key="10">
    <source>
        <dbReference type="EMBL" id="MDR7327161.1"/>
    </source>
</evidence>
<dbReference type="InterPro" id="IPR005115">
    <property type="entry name" value="Gly_transporter"/>
</dbReference>
<evidence type="ECO:0000256" key="4">
    <source>
        <dbReference type="ARBA" id="ARBA00022692"/>
    </source>
</evidence>
<feature type="domain" description="Glycine transporter" evidence="9">
    <location>
        <begin position="5"/>
        <end position="78"/>
    </location>
</feature>
<keyword evidence="4 8" id="KW-0812">Transmembrane</keyword>
<feature type="transmembrane region" description="Helical" evidence="8">
    <location>
        <begin position="148"/>
        <end position="166"/>
    </location>
</feature>
<dbReference type="Proteomes" id="UP001183629">
    <property type="component" value="Unassembled WGS sequence"/>
</dbReference>
<comment type="caution">
    <text evidence="10">The sequence shown here is derived from an EMBL/GenBank/DDBJ whole genome shotgun (WGS) entry which is preliminary data.</text>
</comment>
<evidence type="ECO:0000256" key="3">
    <source>
        <dbReference type="ARBA" id="ARBA00022475"/>
    </source>
</evidence>
<keyword evidence="6 8" id="KW-0472">Membrane</keyword>
<feature type="region of interest" description="Disordered" evidence="7">
    <location>
        <begin position="204"/>
        <end position="226"/>
    </location>
</feature>
<dbReference type="GO" id="GO:0005886">
    <property type="term" value="C:plasma membrane"/>
    <property type="evidence" value="ECO:0007669"/>
    <property type="project" value="UniProtKB-SubCell"/>
</dbReference>
<comment type="similarity">
    <text evidence="2">Belongs to the UPF0126 family.</text>
</comment>
<organism evidence="10 11">
    <name type="scientific">Catenuloplanes niger</name>
    <dbReference type="NCBI Taxonomy" id="587534"/>
    <lineage>
        <taxon>Bacteria</taxon>
        <taxon>Bacillati</taxon>
        <taxon>Actinomycetota</taxon>
        <taxon>Actinomycetes</taxon>
        <taxon>Micromonosporales</taxon>
        <taxon>Micromonosporaceae</taxon>
        <taxon>Catenuloplanes</taxon>
    </lineage>
</organism>
<evidence type="ECO:0000259" key="9">
    <source>
        <dbReference type="Pfam" id="PF03458"/>
    </source>
</evidence>
<proteinExistence type="inferred from homology"/>
<sequence>MLSYVLDLTGVFAFGSYGAYQALRVRMNYFGVFVCAGLVAMGGGTVREVILHGTPAYIADYRYVAVVTVAAATVVVVFPHFHRVEPGLAVLDAVGTGAFALFGAIRAAESGLGLGGMMLCGTLTAVGGGVICDLLAGHRSRLFWNDSVMVPVLLTTVLAWLLRAHLSSPPLVASLVVLAAVVRIATVRWNLQLRPAAARWHRRTDSVDETSVHRTNGSPWNDVTVPLPVARDRTPR</sequence>
<reference evidence="10 11" key="1">
    <citation type="submission" date="2023-07" db="EMBL/GenBank/DDBJ databases">
        <title>Sequencing the genomes of 1000 actinobacteria strains.</title>
        <authorList>
            <person name="Klenk H.-P."/>
        </authorList>
    </citation>
    <scope>NUCLEOTIDE SEQUENCE [LARGE SCALE GENOMIC DNA]</scope>
    <source>
        <strain evidence="10 11">DSM 44711</strain>
    </source>
</reference>
<feature type="transmembrane region" description="Helical" evidence="8">
    <location>
        <begin position="88"/>
        <end position="108"/>
    </location>
</feature>
<feature type="transmembrane region" description="Helical" evidence="8">
    <location>
        <begin position="114"/>
        <end position="136"/>
    </location>
</feature>
<keyword evidence="3" id="KW-1003">Cell membrane</keyword>
<feature type="domain" description="Glycine transporter" evidence="9">
    <location>
        <begin position="90"/>
        <end position="163"/>
    </location>
</feature>
<evidence type="ECO:0000256" key="5">
    <source>
        <dbReference type="ARBA" id="ARBA00022989"/>
    </source>
</evidence>
<name>A0AAE4CVB9_9ACTN</name>
<dbReference type="AlphaFoldDB" id="A0AAE4CVB9"/>
<comment type="subcellular location">
    <subcellularLocation>
        <location evidence="1">Cell membrane</location>
        <topology evidence="1">Multi-pass membrane protein</topology>
    </subcellularLocation>
</comment>
<dbReference type="Pfam" id="PF03458">
    <property type="entry name" value="Gly_transporter"/>
    <property type="match status" value="2"/>
</dbReference>
<accession>A0AAE4CVB9</accession>
<evidence type="ECO:0000256" key="6">
    <source>
        <dbReference type="ARBA" id="ARBA00023136"/>
    </source>
</evidence>
<evidence type="ECO:0000256" key="7">
    <source>
        <dbReference type="SAM" id="MobiDB-lite"/>
    </source>
</evidence>
<keyword evidence="5 8" id="KW-1133">Transmembrane helix</keyword>
<dbReference type="EMBL" id="JAVDYC010000001">
    <property type="protein sequence ID" value="MDR7327161.1"/>
    <property type="molecule type" value="Genomic_DNA"/>
</dbReference>
<dbReference type="PANTHER" id="PTHR30506">
    <property type="entry name" value="INNER MEMBRANE PROTEIN"/>
    <property type="match status" value="1"/>
</dbReference>
<evidence type="ECO:0000313" key="11">
    <source>
        <dbReference type="Proteomes" id="UP001183629"/>
    </source>
</evidence>
<feature type="transmembrane region" description="Helical" evidence="8">
    <location>
        <begin position="62"/>
        <end position="81"/>
    </location>
</feature>
<dbReference type="PANTHER" id="PTHR30506:SF3">
    <property type="entry name" value="UPF0126 INNER MEMBRANE PROTEIN YADS-RELATED"/>
    <property type="match status" value="1"/>
</dbReference>
<keyword evidence="11" id="KW-1185">Reference proteome</keyword>